<dbReference type="NCBIfam" id="NF003958">
    <property type="entry name" value="PRK05454.2-1"/>
    <property type="match status" value="1"/>
</dbReference>
<comment type="pathway">
    <text evidence="2">Glycan metabolism; osmoregulated periplasmic glucan (OPG) biosynthesis.</text>
</comment>
<evidence type="ECO:0000256" key="10">
    <source>
        <dbReference type="ARBA" id="ARBA00022989"/>
    </source>
</evidence>
<reference evidence="14" key="2">
    <citation type="submission" date="2023-01" db="EMBL/GenBank/DDBJ databases">
        <title>Gilvimarinus xylanilyticus HB14 isolated from Caulerpa lentillifera aquaculture base in Hainan, China.</title>
        <authorList>
            <person name="Zhang Y.-J."/>
        </authorList>
    </citation>
    <scope>NUCLEOTIDE SEQUENCE</scope>
    <source>
        <strain evidence="14">HB14</strain>
    </source>
</reference>
<comment type="caution">
    <text evidence="14">The sequence shown here is derived from an EMBL/GenBank/DDBJ whole genome shotgun (WGS) entry which is preliminary data.</text>
</comment>
<feature type="domain" description="Glycosyltransferase 2-like" evidence="13">
    <location>
        <begin position="214"/>
        <end position="432"/>
    </location>
</feature>
<dbReference type="PANTHER" id="PTHR43867:SF5">
    <property type="entry name" value="GLUCANS BIOSYNTHESIS GLUCOSYLTRANSFERASE H"/>
    <property type="match status" value="1"/>
</dbReference>
<protein>
    <recommendedName>
        <fullName evidence="4">Glucans biosynthesis glucosyltransferase H</fullName>
    </recommendedName>
</protein>
<accession>A0A9X2I1W9</accession>
<keyword evidence="10 12" id="KW-1133">Transmembrane helix</keyword>
<evidence type="ECO:0000256" key="4">
    <source>
        <dbReference type="ARBA" id="ARBA00020585"/>
    </source>
</evidence>
<feature type="transmembrane region" description="Helical" evidence="12">
    <location>
        <begin position="437"/>
        <end position="462"/>
    </location>
</feature>
<dbReference type="GO" id="GO:0005886">
    <property type="term" value="C:plasma membrane"/>
    <property type="evidence" value="ECO:0007669"/>
    <property type="project" value="UniProtKB-SubCell"/>
</dbReference>
<evidence type="ECO:0000256" key="7">
    <source>
        <dbReference type="ARBA" id="ARBA00022676"/>
    </source>
</evidence>
<evidence type="ECO:0000256" key="6">
    <source>
        <dbReference type="ARBA" id="ARBA00022519"/>
    </source>
</evidence>
<feature type="transmembrane region" description="Helical" evidence="12">
    <location>
        <begin position="30"/>
        <end position="51"/>
    </location>
</feature>
<evidence type="ECO:0000313" key="14">
    <source>
        <dbReference type="EMBL" id="MCP8899213.1"/>
    </source>
</evidence>
<evidence type="ECO:0000256" key="12">
    <source>
        <dbReference type="SAM" id="Phobius"/>
    </source>
</evidence>
<dbReference type="SUPFAM" id="SSF53448">
    <property type="entry name" value="Nucleotide-diphospho-sugar transferases"/>
    <property type="match status" value="1"/>
</dbReference>
<gene>
    <name evidence="14" type="primary">mdoH</name>
    <name evidence="14" type="ORF">M6D89_07890</name>
</gene>
<feature type="transmembrane region" description="Helical" evidence="12">
    <location>
        <begin position="385"/>
        <end position="404"/>
    </location>
</feature>
<proteinExistence type="inferred from homology"/>
<evidence type="ECO:0000313" key="15">
    <source>
        <dbReference type="Proteomes" id="UP001139319"/>
    </source>
</evidence>
<feature type="transmembrane region" description="Helical" evidence="12">
    <location>
        <begin position="482"/>
        <end position="505"/>
    </location>
</feature>
<evidence type="ECO:0000256" key="5">
    <source>
        <dbReference type="ARBA" id="ARBA00022475"/>
    </source>
</evidence>
<evidence type="ECO:0000256" key="3">
    <source>
        <dbReference type="ARBA" id="ARBA00009337"/>
    </source>
</evidence>
<evidence type="ECO:0000256" key="8">
    <source>
        <dbReference type="ARBA" id="ARBA00022679"/>
    </source>
</evidence>
<evidence type="ECO:0000256" key="2">
    <source>
        <dbReference type="ARBA" id="ARBA00005001"/>
    </source>
</evidence>
<dbReference type="Pfam" id="PF13632">
    <property type="entry name" value="Glyco_trans_2_3"/>
    <property type="match status" value="1"/>
</dbReference>
<dbReference type="CDD" id="cd04191">
    <property type="entry name" value="Glucan_BSP_MdoH"/>
    <property type="match status" value="1"/>
</dbReference>
<organism evidence="14 15">
    <name type="scientific">Gilvimarinus xylanilyticus</name>
    <dbReference type="NCBI Taxonomy" id="2944139"/>
    <lineage>
        <taxon>Bacteria</taxon>
        <taxon>Pseudomonadati</taxon>
        <taxon>Pseudomonadota</taxon>
        <taxon>Gammaproteobacteria</taxon>
        <taxon>Cellvibrionales</taxon>
        <taxon>Cellvibrionaceae</taxon>
        <taxon>Gilvimarinus</taxon>
    </lineage>
</organism>
<dbReference type="InterPro" id="IPR001173">
    <property type="entry name" value="Glyco_trans_2-like"/>
</dbReference>
<sequence>MSGIPMLSSKISPRTDSRAIHMPGTTARRILFFTLVTLQGIVGVGMMFEILRPNDITWLEISLLGLFSITFLWIVFAFTSGALGFVLQLFKRDPLTLSKHTAVPEPHGKVTTRTAVVMPVYNEDTGRVIAGFEASLRSLHATGQLEAFDFYLISDTQDADIARAEAGAWQQLCQRLGPLSEKVYYRRRVDNTGRKVGNVSDFCSRWGDRYESMIVLDADSVMSGECMLSLVHAMEQNPSAALVQTVPIPVRQNTMFGRFLQYAADLYSPMLATGLAFWQTDTANYWGHNAIIRIDPFMQHCGLPELKGRGPFGGDILSHDFVEAAMLRRAGWEVILLADLRGSYEEVPSNMLDYATRDRRWVQGNIQHMAILGGKGLHGLSRLHFLQGAIAYVSSLLWLCMLALSSIDAVMRATTSNQFFTSGFQLFPNWPIAKTGLIFSLLSLTIAMLILPKVFGVIIALVHRRGEFGGAFKLMGGALVETAFAILIAPLMMVFHAYFVISVLVGHKVSWNAQAREGRMVPWREAFAHTLPATVVALIWGGVTYVLTPVFFWWMTPVLAGLVLAAPIVRYSSSLRLGQWLRSKGIFMTPPETHEPQVLTEVARLLNEDKGNYPDCPEPALPASRWREMPIQSF</sequence>
<evidence type="ECO:0000259" key="13">
    <source>
        <dbReference type="Pfam" id="PF13632"/>
    </source>
</evidence>
<dbReference type="GO" id="GO:0016758">
    <property type="term" value="F:hexosyltransferase activity"/>
    <property type="evidence" value="ECO:0007669"/>
    <property type="project" value="TreeGrafter"/>
</dbReference>
<dbReference type="Proteomes" id="UP001139319">
    <property type="component" value="Unassembled WGS sequence"/>
</dbReference>
<evidence type="ECO:0000256" key="9">
    <source>
        <dbReference type="ARBA" id="ARBA00022692"/>
    </source>
</evidence>
<feature type="transmembrane region" description="Helical" evidence="12">
    <location>
        <begin position="63"/>
        <end position="90"/>
    </location>
</feature>
<evidence type="ECO:0000256" key="1">
    <source>
        <dbReference type="ARBA" id="ARBA00004429"/>
    </source>
</evidence>
<dbReference type="EMBL" id="JAMFTH010000001">
    <property type="protein sequence ID" value="MCP8899213.1"/>
    <property type="molecule type" value="Genomic_DNA"/>
</dbReference>
<evidence type="ECO:0000256" key="11">
    <source>
        <dbReference type="ARBA" id="ARBA00023136"/>
    </source>
</evidence>
<comment type="similarity">
    <text evidence="3">Belongs to the glycosyltransferase 2 family. OpgH subfamily.</text>
</comment>
<name>A0A9X2I1W9_9GAMM</name>
<dbReference type="InterPro" id="IPR050321">
    <property type="entry name" value="Glycosyltr_2/OpgH_subfam"/>
</dbReference>
<dbReference type="Gene3D" id="3.90.550.10">
    <property type="entry name" value="Spore Coat Polysaccharide Biosynthesis Protein SpsA, Chain A"/>
    <property type="match status" value="1"/>
</dbReference>
<keyword evidence="9 12" id="KW-0812">Transmembrane</keyword>
<keyword evidence="11 12" id="KW-0472">Membrane</keyword>
<keyword evidence="8 14" id="KW-0808">Transferase</keyword>
<keyword evidence="15" id="KW-1185">Reference proteome</keyword>
<feature type="transmembrane region" description="Helical" evidence="12">
    <location>
        <begin position="551"/>
        <end position="569"/>
    </location>
</feature>
<keyword evidence="6" id="KW-0997">Cell inner membrane</keyword>
<keyword evidence="7 14" id="KW-0328">Glycosyltransferase</keyword>
<dbReference type="NCBIfam" id="NF003962">
    <property type="entry name" value="PRK05454.2-5"/>
    <property type="match status" value="1"/>
</dbReference>
<keyword evidence="5" id="KW-1003">Cell membrane</keyword>
<dbReference type="PANTHER" id="PTHR43867">
    <property type="entry name" value="CELLULOSE SYNTHASE CATALYTIC SUBUNIT A [UDP-FORMING]"/>
    <property type="match status" value="1"/>
</dbReference>
<dbReference type="RefSeq" id="WP_253967468.1">
    <property type="nucleotide sequence ID" value="NZ_JAMFTH010000001.1"/>
</dbReference>
<reference evidence="14" key="1">
    <citation type="submission" date="2022-05" db="EMBL/GenBank/DDBJ databases">
        <authorList>
            <person name="Sun H.-N."/>
        </authorList>
    </citation>
    <scope>NUCLEOTIDE SEQUENCE</scope>
    <source>
        <strain evidence="14">HB14</strain>
    </source>
</reference>
<comment type="subcellular location">
    <subcellularLocation>
        <location evidence="1">Cell inner membrane</location>
        <topology evidence="1">Multi-pass membrane protein</topology>
    </subcellularLocation>
</comment>
<feature type="transmembrane region" description="Helical" evidence="12">
    <location>
        <begin position="526"/>
        <end position="545"/>
    </location>
</feature>
<dbReference type="AlphaFoldDB" id="A0A9X2I1W9"/>
<dbReference type="InterPro" id="IPR029044">
    <property type="entry name" value="Nucleotide-diphossugar_trans"/>
</dbReference>